<evidence type="ECO:0000256" key="2">
    <source>
        <dbReference type="ARBA" id="ARBA00022722"/>
    </source>
</evidence>
<dbReference type="CDD" id="cd06127">
    <property type="entry name" value="DEDDh"/>
    <property type="match status" value="1"/>
</dbReference>
<comment type="catalytic activity">
    <reaction evidence="6">
        <text>DNA(n) + a 2'-deoxyribonucleoside 5'-triphosphate = DNA(n+1) + diphosphate</text>
        <dbReference type="Rhea" id="RHEA:22508"/>
        <dbReference type="Rhea" id="RHEA-COMP:17339"/>
        <dbReference type="Rhea" id="RHEA-COMP:17340"/>
        <dbReference type="ChEBI" id="CHEBI:33019"/>
        <dbReference type="ChEBI" id="CHEBI:61560"/>
        <dbReference type="ChEBI" id="CHEBI:173112"/>
        <dbReference type="EC" id="2.7.7.7"/>
    </reaction>
</comment>
<dbReference type="EC" id="2.7.7.7" evidence="1"/>
<dbReference type="PANTHER" id="PTHR30231:SF37">
    <property type="entry name" value="EXODEOXYRIBONUCLEASE 10"/>
    <property type="match status" value="1"/>
</dbReference>
<keyword evidence="3" id="KW-0378">Hydrolase</keyword>
<organism evidence="8 9">
    <name type="scientific">Sinobacterium caligoides</name>
    <dbReference type="NCBI Taxonomy" id="933926"/>
    <lineage>
        <taxon>Bacteria</taxon>
        <taxon>Pseudomonadati</taxon>
        <taxon>Pseudomonadota</taxon>
        <taxon>Gammaproteobacteria</taxon>
        <taxon>Cellvibrionales</taxon>
        <taxon>Spongiibacteraceae</taxon>
        <taxon>Sinobacterium</taxon>
    </lineage>
</organism>
<name>A0A3N2DY29_9GAMM</name>
<evidence type="ECO:0000259" key="7">
    <source>
        <dbReference type="SMART" id="SM00479"/>
    </source>
</evidence>
<reference evidence="8 9" key="1">
    <citation type="submission" date="2018-11" db="EMBL/GenBank/DDBJ databases">
        <title>Genomic Encyclopedia of Type Strains, Phase IV (KMG-IV): sequencing the most valuable type-strain genomes for metagenomic binning, comparative biology and taxonomic classification.</title>
        <authorList>
            <person name="Goeker M."/>
        </authorList>
    </citation>
    <scope>NUCLEOTIDE SEQUENCE [LARGE SCALE GENOMIC DNA]</scope>
    <source>
        <strain evidence="8 9">DSM 100316</strain>
    </source>
</reference>
<dbReference type="PANTHER" id="PTHR30231">
    <property type="entry name" value="DNA POLYMERASE III SUBUNIT EPSILON"/>
    <property type="match status" value="1"/>
</dbReference>
<evidence type="ECO:0000256" key="5">
    <source>
        <dbReference type="ARBA" id="ARBA00026073"/>
    </source>
</evidence>
<feature type="domain" description="Exonuclease" evidence="7">
    <location>
        <begin position="10"/>
        <end position="177"/>
    </location>
</feature>
<dbReference type="Pfam" id="PF00929">
    <property type="entry name" value="RNase_T"/>
    <property type="match status" value="1"/>
</dbReference>
<dbReference type="NCBIfam" id="TIGR00573">
    <property type="entry name" value="dnaq"/>
    <property type="match status" value="1"/>
</dbReference>
<evidence type="ECO:0000313" key="8">
    <source>
        <dbReference type="EMBL" id="ROS04741.1"/>
    </source>
</evidence>
<dbReference type="FunFam" id="3.30.420.10:FF:000045">
    <property type="entry name" value="3'-5' exonuclease DinG"/>
    <property type="match status" value="1"/>
</dbReference>
<sequence>MSLSLVEANTLVVLDFETTGLSVRQGARPIEIGAVKLVDGIVVDRFQELMNPGVRVDHFIEGYTGISNQMLATARPCAEVMADFADFIVGCNLLAHNASFDRAFLQEELVRLGRRAEGEFLCTLLLSRRLYPEAGSHKLANLVAYKNIANDGVFHRALADAEVTARLWLRMLEDVRQNFNLRDLTFAEYARLQKLPKAKVAGYLASLAAA</sequence>
<dbReference type="OrthoDB" id="9803913at2"/>
<dbReference type="InterPro" id="IPR036397">
    <property type="entry name" value="RNaseH_sf"/>
</dbReference>
<comment type="function">
    <text evidence="4">DNA polymerase III is a complex, multichain enzyme responsible for most of the replicative synthesis in bacteria. The epsilon subunit contain the editing function and is a proofreading 3'-5' exonuclease.</text>
</comment>
<dbReference type="GO" id="GO:0008408">
    <property type="term" value="F:3'-5' exonuclease activity"/>
    <property type="evidence" value="ECO:0007669"/>
    <property type="project" value="TreeGrafter"/>
</dbReference>
<dbReference type="InterPro" id="IPR013520">
    <property type="entry name" value="Ribonucl_H"/>
</dbReference>
<dbReference type="SMART" id="SM00479">
    <property type="entry name" value="EXOIII"/>
    <property type="match status" value="1"/>
</dbReference>
<protein>
    <recommendedName>
        <fullName evidence="1">DNA-directed DNA polymerase</fullName>
        <ecNumber evidence="1">2.7.7.7</ecNumber>
    </recommendedName>
</protein>
<keyword evidence="3" id="KW-0269">Exonuclease</keyword>
<dbReference type="GO" id="GO:0005829">
    <property type="term" value="C:cytosol"/>
    <property type="evidence" value="ECO:0007669"/>
    <property type="project" value="TreeGrafter"/>
</dbReference>
<dbReference type="InterPro" id="IPR012337">
    <property type="entry name" value="RNaseH-like_sf"/>
</dbReference>
<dbReference type="AlphaFoldDB" id="A0A3N2DY29"/>
<evidence type="ECO:0000256" key="3">
    <source>
        <dbReference type="ARBA" id="ARBA00022839"/>
    </source>
</evidence>
<dbReference type="InterPro" id="IPR006054">
    <property type="entry name" value="DnaQ"/>
</dbReference>
<dbReference type="GO" id="GO:0045004">
    <property type="term" value="P:DNA replication proofreading"/>
    <property type="evidence" value="ECO:0007669"/>
    <property type="project" value="TreeGrafter"/>
</dbReference>
<dbReference type="GO" id="GO:0003887">
    <property type="term" value="F:DNA-directed DNA polymerase activity"/>
    <property type="evidence" value="ECO:0007669"/>
    <property type="project" value="UniProtKB-EC"/>
</dbReference>
<gene>
    <name evidence="8" type="ORF">EDC56_0254</name>
</gene>
<dbReference type="Proteomes" id="UP000275394">
    <property type="component" value="Unassembled WGS sequence"/>
</dbReference>
<dbReference type="Gene3D" id="3.30.420.10">
    <property type="entry name" value="Ribonuclease H-like superfamily/Ribonuclease H"/>
    <property type="match status" value="1"/>
</dbReference>
<evidence type="ECO:0000256" key="4">
    <source>
        <dbReference type="ARBA" id="ARBA00025483"/>
    </source>
</evidence>
<proteinExistence type="predicted"/>
<accession>A0A3N2DY29</accession>
<comment type="subunit">
    <text evidence="5">DNA polymerase III contains a core (composed of alpha, epsilon and theta chains) that associates with a tau subunit. This core dimerizes to form the POLIII' complex. PolIII' associates with the gamma complex (composed of gamma, delta, delta', psi and chi chains) and with the beta chain to form the complete DNA polymerase III complex.</text>
</comment>
<evidence type="ECO:0000256" key="1">
    <source>
        <dbReference type="ARBA" id="ARBA00012417"/>
    </source>
</evidence>
<dbReference type="SUPFAM" id="SSF53098">
    <property type="entry name" value="Ribonuclease H-like"/>
    <property type="match status" value="1"/>
</dbReference>
<evidence type="ECO:0000313" key="9">
    <source>
        <dbReference type="Proteomes" id="UP000275394"/>
    </source>
</evidence>
<keyword evidence="9" id="KW-1185">Reference proteome</keyword>
<dbReference type="RefSeq" id="WP_123710717.1">
    <property type="nucleotide sequence ID" value="NZ_RKHR01000003.1"/>
</dbReference>
<dbReference type="EMBL" id="RKHR01000003">
    <property type="protein sequence ID" value="ROS04741.1"/>
    <property type="molecule type" value="Genomic_DNA"/>
</dbReference>
<evidence type="ECO:0000256" key="6">
    <source>
        <dbReference type="ARBA" id="ARBA00049244"/>
    </source>
</evidence>
<dbReference type="GO" id="GO:0003677">
    <property type="term" value="F:DNA binding"/>
    <property type="evidence" value="ECO:0007669"/>
    <property type="project" value="InterPro"/>
</dbReference>
<keyword evidence="2" id="KW-0540">Nuclease</keyword>
<comment type="caution">
    <text evidence="8">The sequence shown here is derived from an EMBL/GenBank/DDBJ whole genome shotgun (WGS) entry which is preliminary data.</text>
</comment>